<dbReference type="Proteomes" id="UP000036902">
    <property type="component" value="Chromosome"/>
</dbReference>
<gene>
    <name evidence="10" type="ORF">AC731_003250</name>
</gene>
<dbReference type="SMART" id="SM00079">
    <property type="entry name" value="PBPe"/>
    <property type="match status" value="1"/>
</dbReference>
<evidence type="ECO:0000256" key="7">
    <source>
        <dbReference type="SAM" id="SignalP"/>
    </source>
</evidence>
<dbReference type="InterPro" id="IPR001320">
    <property type="entry name" value="Iontro_rcpt_C"/>
</dbReference>
<dbReference type="SUPFAM" id="SSF53850">
    <property type="entry name" value="Periplasmic binding protein-like II"/>
    <property type="match status" value="1"/>
</dbReference>
<evidence type="ECO:0000259" key="8">
    <source>
        <dbReference type="SMART" id="SM00062"/>
    </source>
</evidence>
<dbReference type="KEGG" id="thu:AC731_003250"/>
<dbReference type="PANTHER" id="PTHR35936:SF17">
    <property type="entry name" value="ARGININE-BINDING EXTRACELLULAR PROTEIN ARTP"/>
    <property type="match status" value="1"/>
</dbReference>
<reference evidence="11" key="1">
    <citation type="submission" date="2016-03" db="EMBL/GenBank/DDBJ databases">
        <authorList>
            <person name="Ma C."/>
            <person name="Zhou S."/>
            <person name="Yang G."/>
        </authorList>
    </citation>
    <scope>NUCLEOTIDE SEQUENCE [LARGE SCALE GENOMIC DNA]</scope>
    <source>
        <strain evidence="11">SgZ-1</strain>
    </source>
</reference>
<dbReference type="AlphaFoldDB" id="A0A140IE65"/>
<dbReference type="PROSITE" id="PS01039">
    <property type="entry name" value="SBP_BACTERIAL_3"/>
    <property type="match status" value="1"/>
</dbReference>
<sequence length="263" mass="28947">MIRRTLMLAALALAAQGAMAKDWSTIRFATEGAYPPFNTVDTSGAVQGLDVDIANALCEEMNAKCVWVKQEWDGMIPALLSRKFDAISASMSITEERKKRVDFTDKYYATPLALVAKKGSRLLPELNLIKGKRIGVQRGTVADSFATRFWAEQGVTIVRYARQEEAYLDLSAGRIDAAWADALVADGGFLKQLAGADYEFAGGLYHGRNADEKGVIGEGVGIALRKQDAELKDKLNKALAAIRANGKYDEIRKKYFDYDIYGE</sequence>
<feature type="domain" description="Ionotropic glutamate receptor C-terminal" evidence="9">
    <location>
        <begin position="25"/>
        <end position="258"/>
    </location>
</feature>
<evidence type="ECO:0000256" key="1">
    <source>
        <dbReference type="ARBA" id="ARBA00004418"/>
    </source>
</evidence>
<organism evidence="10 11">
    <name type="scientific">Thauera humireducens</name>
    <dbReference type="NCBI Taxonomy" id="1134435"/>
    <lineage>
        <taxon>Bacteria</taxon>
        <taxon>Pseudomonadati</taxon>
        <taxon>Pseudomonadota</taxon>
        <taxon>Betaproteobacteria</taxon>
        <taxon>Rhodocyclales</taxon>
        <taxon>Zoogloeaceae</taxon>
        <taxon>Thauera</taxon>
    </lineage>
</organism>
<evidence type="ECO:0000259" key="9">
    <source>
        <dbReference type="SMART" id="SM00079"/>
    </source>
</evidence>
<keyword evidence="11" id="KW-1185">Reference proteome</keyword>
<dbReference type="EMBL" id="CP014646">
    <property type="protein sequence ID" value="AMO36040.1"/>
    <property type="molecule type" value="Genomic_DNA"/>
</dbReference>
<proteinExistence type="inferred from homology"/>
<dbReference type="CDD" id="cd13703">
    <property type="entry name" value="PBP2_HisJ_LAO"/>
    <property type="match status" value="1"/>
</dbReference>
<feature type="chain" id="PRO_5007807429" evidence="7">
    <location>
        <begin position="21"/>
        <end position="263"/>
    </location>
</feature>
<comment type="similarity">
    <text evidence="2 6">Belongs to the bacterial solute-binding protein 3 family.</text>
</comment>
<keyword evidence="5" id="KW-0574">Periplasm</keyword>
<dbReference type="InterPro" id="IPR001638">
    <property type="entry name" value="Solute-binding_3/MltF_N"/>
</dbReference>
<dbReference type="Gene3D" id="3.40.190.10">
    <property type="entry name" value="Periplasmic binding protein-like II"/>
    <property type="match status" value="2"/>
</dbReference>
<dbReference type="GO" id="GO:0016020">
    <property type="term" value="C:membrane"/>
    <property type="evidence" value="ECO:0007669"/>
    <property type="project" value="InterPro"/>
</dbReference>
<evidence type="ECO:0000256" key="4">
    <source>
        <dbReference type="ARBA" id="ARBA00022729"/>
    </source>
</evidence>
<dbReference type="PANTHER" id="PTHR35936">
    <property type="entry name" value="MEMBRANE-BOUND LYTIC MUREIN TRANSGLYCOSYLASE F"/>
    <property type="match status" value="1"/>
</dbReference>
<evidence type="ECO:0000313" key="10">
    <source>
        <dbReference type="EMBL" id="AMO36040.1"/>
    </source>
</evidence>
<dbReference type="SMART" id="SM00062">
    <property type="entry name" value="PBPb"/>
    <property type="match status" value="1"/>
</dbReference>
<dbReference type="Pfam" id="PF00497">
    <property type="entry name" value="SBP_bac_3"/>
    <property type="match status" value="1"/>
</dbReference>
<dbReference type="InterPro" id="IPR018313">
    <property type="entry name" value="SBP_3_CS"/>
</dbReference>
<keyword evidence="4 7" id="KW-0732">Signal</keyword>
<name>A0A140IE65_9RHOO</name>
<dbReference type="InterPro" id="IPR005768">
    <property type="entry name" value="Lys_Arg_Orn-bd"/>
</dbReference>
<dbReference type="STRING" id="1134435.AC731_003250"/>
<accession>A0A140IE65</accession>
<evidence type="ECO:0000256" key="3">
    <source>
        <dbReference type="ARBA" id="ARBA00022448"/>
    </source>
</evidence>
<protein>
    <submittedName>
        <fullName evidence="10">ABC transporter substrate-binding protein</fullName>
    </submittedName>
</protein>
<keyword evidence="3" id="KW-0813">Transport</keyword>
<evidence type="ECO:0000256" key="2">
    <source>
        <dbReference type="ARBA" id="ARBA00010333"/>
    </source>
</evidence>
<dbReference type="GO" id="GO:0015276">
    <property type="term" value="F:ligand-gated monoatomic ion channel activity"/>
    <property type="evidence" value="ECO:0007669"/>
    <property type="project" value="InterPro"/>
</dbReference>
<evidence type="ECO:0000313" key="11">
    <source>
        <dbReference type="Proteomes" id="UP000036902"/>
    </source>
</evidence>
<feature type="domain" description="Solute-binding protein family 3/N-terminal" evidence="8">
    <location>
        <begin position="25"/>
        <end position="259"/>
    </location>
</feature>
<dbReference type="NCBIfam" id="TIGR01096">
    <property type="entry name" value="3A0103s03R"/>
    <property type="match status" value="1"/>
</dbReference>
<dbReference type="RefSeq" id="WP_048709209.1">
    <property type="nucleotide sequence ID" value="NZ_CP014646.1"/>
</dbReference>
<dbReference type="GO" id="GO:0030288">
    <property type="term" value="C:outer membrane-bounded periplasmic space"/>
    <property type="evidence" value="ECO:0007669"/>
    <property type="project" value="InterPro"/>
</dbReference>
<evidence type="ECO:0000256" key="6">
    <source>
        <dbReference type="RuleBase" id="RU003744"/>
    </source>
</evidence>
<comment type="subcellular location">
    <subcellularLocation>
        <location evidence="1">Periplasm</location>
    </subcellularLocation>
</comment>
<feature type="signal peptide" evidence="7">
    <location>
        <begin position="1"/>
        <end position="20"/>
    </location>
</feature>
<evidence type="ECO:0000256" key="5">
    <source>
        <dbReference type="ARBA" id="ARBA00022764"/>
    </source>
</evidence>